<keyword evidence="1" id="KW-0614">Plasmid</keyword>
<accession>A0A7S5GGJ3</accession>
<evidence type="ECO:0000313" key="1">
    <source>
        <dbReference type="EMBL" id="QGW58748.1"/>
    </source>
</evidence>
<dbReference type="RefSeq" id="WP_071527906.1">
    <property type="nucleotide sequence ID" value="NZ_SEJB01000189.1"/>
</dbReference>
<gene>
    <name evidence="1" type="ORF">pKpnB199_00278</name>
</gene>
<dbReference type="Gene3D" id="3.30.70.1290">
    <property type="entry name" value="Transposase IS200-like"/>
    <property type="match status" value="1"/>
</dbReference>
<dbReference type="GO" id="GO:0003677">
    <property type="term" value="F:DNA binding"/>
    <property type="evidence" value="ECO:0007669"/>
    <property type="project" value="InterPro"/>
</dbReference>
<geneLocation type="plasmid" evidence="1">
    <name>pKpnB199</name>
</geneLocation>
<sequence length="48" mass="5958">MKNEIDIRRGRHCVFMMHVHLVFITKYRRKIFDQDAIKTVQLLCQRLR</sequence>
<dbReference type="SUPFAM" id="SSF143422">
    <property type="entry name" value="Transposase IS200-like"/>
    <property type="match status" value="1"/>
</dbReference>
<dbReference type="GO" id="GO:0006313">
    <property type="term" value="P:DNA transposition"/>
    <property type="evidence" value="ECO:0007669"/>
    <property type="project" value="InterPro"/>
</dbReference>
<dbReference type="Pfam" id="PF01797">
    <property type="entry name" value="Y1_Tnp"/>
    <property type="match status" value="1"/>
</dbReference>
<dbReference type="InterPro" id="IPR036515">
    <property type="entry name" value="Transposase_17_sf"/>
</dbReference>
<proteinExistence type="predicted"/>
<name>A0A7S5GGJ3_KLEPN</name>
<protein>
    <submittedName>
        <fullName evidence="1">Mobile element protein</fullName>
    </submittedName>
</protein>
<organism evidence="1">
    <name type="scientific">Klebsiella pneumoniae</name>
    <dbReference type="NCBI Taxonomy" id="573"/>
    <lineage>
        <taxon>Bacteria</taxon>
        <taxon>Pseudomonadati</taxon>
        <taxon>Pseudomonadota</taxon>
        <taxon>Gammaproteobacteria</taxon>
        <taxon>Enterobacterales</taxon>
        <taxon>Enterobacteriaceae</taxon>
        <taxon>Klebsiella/Raoultella group</taxon>
        <taxon>Klebsiella</taxon>
        <taxon>Klebsiella pneumoniae complex</taxon>
    </lineage>
</organism>
<reference evidence="1" key="1">
    <citation type="submission" date="2019-02" db="EMBL/GenBank/DDBJ databases">
        <title>Klebsiella pneumoniae strain B199 multidrug resistance plasmid pKpnB199.</title>
        <authorList>
            <person name="Navon-Venezia S."/>
            <person name="Kondratyeva K."/>
            <person name="Gancz A."/>
        </authorList>
    </citation>
    <scope>NUCLEOTIDE SEQUENCE</scope>
    <source>
        <strain evidence="1">B199</strain>
        <plasmid evidence="1">pKpnB199</plasmid>
    </source>
</reference>
<dbReference type="EMBL" id="MK552108">
    <property type="protein sequence ID" value="QGW58748.1"/>
    <property type="molecule type" value="Genomic_DNA"/>
</dbReference>
<dbReference type="GO" id="GO:0004803">
    <property type="term" value="F:transposase activity"/>
    <property type="evidence" value="ECO:0007669"/>
    <property type="project" value="InterPro"/>
</dbReference>
<dbReference type="InterPro" id="IPR002686">
    <property type="entry name" value="Transposase_17"/>
</dbReference>
<dbReference type="AlphaFoldDB" id="A0A7S5GGJ3"/>